<accession>A0AAQ4E2G5</accession>
<reference evidence="1 2" key="1">
    <citation type="journal article" date="2023" name="Arcadia Sci">
        <title>De novo assembly of a long-read Amblyomma americanum tick genome.</title>
        <authorList>
            <person name="Chou S."/>
            <person name="Poskanzer K.E."/>
            <person name="Rollins M."/>
            <person name="Thuy-Boun P.S."/>
        </authorList>
    </citation>
    <scope>NUCLEOTIDE SEQUENCE [LARGE SCALE GENOMIC DNA]</scope>
    <source>
        <strain evidence="1">F_SG_1</strain>
        <tissue evidence="1">Salivary glands</tissue>
    </source>
</reference>
<comment type="caution">
    <text evidence="1">The sequence shown here is derived from an EMBL/GenBank/DDBJ whole genome shotgun (WGS) entry which is preliminary data.</text>
</comment>
<dbReference type="Proteomes" id="UP001321473">
    <property type="component" value="Unassembled WGS sequence"/>
</dbReference>
<sequence length="188" mass="20904">MTASPSCRASSRVQTRSVMESAVHLPLLKPVSCSGRKLVTLKIQCLRNGLLASDYLLPEGRVSLKSVRRAIALDGKNVALQALYGITSSHTNPNSVEVQRVSLAFQLFSDKVVKGLQLHRAEIEETCGNISSTLHFFDYKRDAATRINTGISPNSRLAGSWSHLEISWLQNTSCWLFYREVQACLRQQ</sequence>
<name>A0AAQ4E2G5_AMBAM</name>
<organism evidence="1 2">
    <name type="scientific">Amblyomma americanum</name>
    <name type="common">Lone star tick</name>
    <dbReference type="NCBI Taxonomy" id="6943"/>
    <lineage>
        <taxon>Eukaryota</taxon>
        <taxon>Metazoa</taxon>
        <taxon>Ecdysozoa</taxon>
        <taxon>Arthropoda</taxon>
        <taxon>Chelicerata</taxon>
        <taxon>Arachnida</taxon>
        <taxon>Acari</taxon>
        <taxon>Parasitiformes</taxon>
        <taxon>Ixodida</taxon>
        <taxon>Ixodoidea</taxon>
        <taxon>Ixodidae</taxon>
        <taxon>Amblyomminae</taxon>
        <taxon>Amblyomma</taxon>
    </lineage>
</organism>
<proteinExistence type="predicted"/>
<dbReference type="EMBL" id="JARKHS020023304">
    <property type="protein sequence ID" value="KAK8768905.1"/>
    <property type="molecule type" value="Genomic_DNA"/>
</dbReference>
<evidence type="ECO:0000313" key="2">
    <source>
        <dbReference type="Proteomes" id="UP001321473"/>
    </source>
</evidence>
<gene>
    <name evidence="1" type="ORF">V5799_014632</name>
</gene>
<protein>
    <submittedName>
        <fullName evidence="1">Uncharacterized protein</fullName>
    </submittedName>
</protein>
<evidence type="ECO:0000313" key="1">
    <source>
        <dbReference type="EMBL" id="KAK8768905.1"/>
    </source>
</evidence>
<dbReference type="AlphaFoldDB" id="A0AAQ4E2G5"/>
<keyword evidence="2" id="KW-1185">Reference proteome</keyword>